<dbReference type="PROSITE" id="PS50005">
    <property type="entry name" value="TPR"/>
    <property type="match status" value="1"/>
</dbReference>
<proteinExistence type="predicted"/>
<sequence length="488" mass="53097">MTPSASDLLAEAVRAFQARDRDYAAGLLARLNAEDAPLGDDWGAVARLAATVGEVSVALAASRRHVALKPYDVERRLAYGALLAECGRIEGAEKATRAFLPNAPRDARLHLLLGTCQAQLGKTEAALADLRTVLDLDPAPALISAAWLAIADLKRFTADDPDIATLQALILATGDATPSGLYYALAKALDDAGEVEAAFEAYETGARSARALNPPNLAASRDFVDQVIAGFTRESLAKLPPSTADSDRPIFVLGLPRSGTTLVEQILASHSGVKDGAELNLFRAATMALGGYTPSDVSRLAFFPGSENVWTLFGRVYLHLLDERFGPEGRIVDKTLNHTRMVGLIHHVLPGAKFVWLRRDPADTALSCFRSHFVSGLNWSWSLEDIAAHFADEDRLHAHWSEQFPEAILTVPYEDLVQDPEIWIARILEHCGLPFQSGVRDFHLTERAVTTSSSSQVRQPLNVRGIGAWRRYEAHMRPFLDAYGGHPA</sequence>
<dbReference type="Gene3D" id="3.40.50.300">
    <property type="entry name" value="P-loop containing nucleotide triphosphate hydrolases"/>
    <property type="match status" value="1"/>
</dbReference>
<evidence type="ECO:0000313" key="4">
    <source>
        <dbReference type="Proteomes" id="UP000056905"/>
    </source>
</evidence>
<dbReference type="AlphaFoldDB" id="A0A0P0P142"/>
<dbReference type="SMART" id="SM00028">
    <property type="entry name" value="TPR"/>
    <property type="match status" value="2"/>
</dbReference>
<dbReference type="RefSeq" id="WP_062148366.1">
    <property type="nucleotide sequence ID" value="NZ_CP013002.1"/>
</dbReference>
<dbReference type="InterPro" id="IPR026634">
    <property type="entry name" value="TPST-like"/>
</dbReference>
<evidence type="ECO:0000256" key="1">
    <source>
        <dbReference type="ARBA" id="ARBA00022679"/>
    </source>
</evidence>
<dbReference type="SUPFAM" id="SSF48452">
    <property type="entry name" value="TPR-like"/>
    <property type="match status" value="1"/>
</dbReference>
<dbReference type="Proteomes" id="UP000056905">
    <property type="component" value="Chromosome"/>
</dbReference>
<protein>
    <submittedName>
        <fullName evidence="3">Uncharacterized protein</fullName>
    </submittedName>
</protein>
<name>A0A0P0P142_9CAUL</name>
<dbReference type="GO" id="GO:0008476">
    <property type="term" value="F:protein-tyrosine sulfotransferase activity"/>
    <property type="evidence" value="ECO:0007669"/>
    <property type="project" value="InterPro"/>
</dbReference>
<dbReference type="InterPro" id="IPR019734">
    <property type="entry name" value="TPR_rpt"/>
</dbReference>
<dbReference type="PANTHER" id="PTHR12788">
    <property type="entry name" value="PROTEIN-TYROSINE SULFOTRANSFERASE 2"/>
    <property type="match status" value="1"/>
</dbReference>
<dbReference type="Pfam" id="PF13181">
    <property type="entry name" value="TPR_8"/>
    <property type="match status" value="1"/>
</dbReference>
<dbReference type="InterPro" id="IPR011990">
    <property type="entry name" value="TPR-like_helical_dom_sf"/>
</dbReference>
<keyword evidence="2" id="KW-0802">TPR repeat</keyword>
<organism evidence="3 4">
    <name type="scientific">Caulobacter henricii</name>
    <dbReference type="NCBI Taxonomy" id="69395"/>
    <lineage>
        <taxon>Bacteria</taxon>
        <taxon>Pseudomonadati</taxon>
        <taxon>Pseudomonadota</taxon>
        <taxon>Alphaproteobacteria</taxon>
        <taxon>Caulobacterales</taxon>
        <taxon>Caulobacteraceae</taxon>
        <taxon>Caulobacter</taxon>
    </lineage>
</organism>
<reference evidence="3 4" key="1">
    <citation type="submission" date="2015-10" db="EMBL/GenBank/DDBJ databases">
        <title>Conservation of the essential genome among Caulobacter and Brevundimonas species.</title>
        <authorList>
            <person name="Scott D."/>
            <person name="Ely B."/>
        </authorList>
    </citation>
    <scope>NUCLEOTIDE SEQUENCE [LARGE SCALE GENOMIC DNA]</scope>
    <source>
        <strain evidence="3 4">CB4</strain>
    </source>
</reference>
<dbReference type="Pfam" id="PF13469">
    <property type="entry name" value="Sulfotransfer_3"/>
    <property type="match status" value="1"/>
</dbReference>
<dbReference type="InterPro" id="IPR027417">
    <property type="entry name" value="P-loop_NTPase"/>
</dbReference>
<dbReference type="STRING" id="69395.AQ619_13095"/>
<dbReference type="SUPFAM" id="SSF52540">
    <property type="entry name" value="P-loop containing nucleoside triphosphate hydrolases"/>
    <property type="match status" value="1"/>
</dbReference>
<accession>A0A0P0P142</accession>
<dbReference type="PANTHER" id="PTHR12788:SF10">
    <property type="entry name" value="PROTEIN-TYROSINE SULFOTRANSFERASE"/>
    <property type="match status" value="1"/>
</dbReference>
<dbReference type="Gene3D" id="1.25.40.10">
    <property type="entry name" value="Tetratricopeptide repeat domain"/>
    <property type="match status" value="1"/>
</dbReference>
<evidence type="ECO:0000256" key="2">
    <source>
        <dbReference type="PROSITE-ProRule" id="PRU00339"/>
    </source>
</evidence>
<evidence type="ECO:0000313" key="3">
    <source>
        <dbReference type="EMBL" id="ALL14199.1"/>
    </source>
</evidence>
<feature type="repeat" description="TPR" evidence="2">
    <location>
        <begin position="107"/>
        <end position="140"/>
    </location>
</feature>
<gene>
    <name evidence="3" type="ORF">AQ619_13095</name>
</gene>
<keyword evidence="1" id="KW-0808">Transferase</keyword>
<dbReference type="OrthoDB" id="9800698at2"/>
<keyword evidence="4" id="KW-1185">Reference proteome</keyword>
<dbReference type="KEGG" id="chq:AQ619_13095"/>
<dbReference type="EMBL" id="CP013002">
    <property type="protein sequence ID" value="ALL14199.1"/>
    <property type="molecule type" value="Genomic_DNA"/>
</dbReference>